<dbReference type="SMART" id="SM00418">
    <property type="entry name" value="HTH_ARSR"/>
    <property type="match status" value="1"/>
</dbReference>
<dbReference type="CDD" id="cd00090">
    <property type="entry name" value="HTH_ARSR"/>
    <property type="match status" value="1"/>
</dbReference>
<reference evidence="3" key="1">
    <citation type="journal article" date="2019" name="Int. J. Syst. Evol. Microbiol.">
        <title>The Global Catalogue of Microorganisms (GCM) 10K type strain sequencing project: providing services to taxonomists for standard genome sequencing and annotation.</title>
        <authorList>
            <consortium name="The Broad Institute Genomics Platform"/>
            <consortium name="The Broad Institute Genome Sequencing Center for Infectious Disease"/>
            <person name="Wu L."/>
            <person name="Ma J."/>
        </authorList>
    </citation>
    <scope>NUCLEOTIDE SEQUENCE [LARGE SCALE GENOMIC DNA]</scope>
    <source>
        <strain evidence="3">JCM 18063</strain>
    </source>
</reference>
<dbReference type="SUPFAM" id="SSF46785">
    <property type="entry name" value="Winged helix' DNA-binding domain"/>
    <property type="match status" value="1"/>
</dbReference>
<proteinExistence type="predicted"/>
<dbReference type="Pfam" id="PF12840">
    <property type="entry name" value="HTH_20"/>
    <property type="match status" value="1"/>
</dbReference>
<name>A0ABP8YRH7_9MICO</name>
<dbReference type="InterPro" id="IPR036390">
    <property type="entry name" value="WH_DNA-bd_sf"/>
</dbReference>
<dbReference type="InterPro" id="IPR011991">
    <property type="entry name" value="ArsR-like_HTH"/>
</dbReference>
<dbReference type="RefSeq" id="WP_172152691.1">
    <property type="nucleotide sequence ID" value="NZ_BAABID010000018.1"/>
</dbReference>
<evidence type="ECO:0000259" key="1">
    <source>
        <dbReference type="SMART" id="SM00418"/>
    </source>
</evidence>
<keyword evidence="3" id="KW-1185">Reference proteome</keyword>
<dbReference type="EMBL" id="BAABID010000018">
    <property type="protein sequence ID" value="GAA4735672.1"/>
    <property type="molecule type" value="Genomic_DNA"/>
</dbReference>
<gene>
    <name evidence="2" type="ORF">GCM10023216_30800</name>
</gene>
<organism evidence="2 3">
    <name type="scientific">Isoptericola chiayiensis</name>
    <dbReference type="NCBI Taxonomy" id="579446"/>
    <lineage>
        <taxon>Bacteria</taxon>
        <taxon>Bacillati</taxon>
        <taxon>Actinomycetota</taxon>
        <taxon>Actinomycetes</taxon>
        <taxon>Micrococcales</taxon>
        <taxon>Promicromonosporaceae</taxon>
        <taxon>Isoptericola</taxon>
    </lineage>
</organism>
<dbReference type="Gene3D" id="1.10.10.10">
    <property type="entry name" value="Winged helix-like DNA-binding domain superfamily/Winged helix DNA-binding domain"/>
    <property type="match status" value="1"/>
</dbReference>
<dbReference type="Proteomes" id="UP001500956">
    <property type="component" value="Unassembled WGS sequence"/>
</dbReference>
<comment type="caution">
    <text evidence="2">The sequence shown here is derived from an EMBL/GenBank/DDBJ whole genome shotgun (WGS) entry which is preliminary data.</text>
</comment>
<dbReference type="InterPro" id="IPR001845">
    <property type="entry name" value="HTH_ArsR_DNA-bd_dom"/>
</dbReference>
<accession>A0ABP8YRH7</accession>
<feature type="domain" description="HTH arsR-type" evidence="1">
    <location>
        <begin position="11"/>
        <end position="104"/>
    </location>
</feature>
<evidence type="ECO:0000313" key="2">
    <source>
        <dbReference type="EMBL" id="GAA4735672.1"/>
    </source>
</evidence>
<protein>
    <submittedName>
        <fullName evidence="2">Helix-turn-helix domain-containing protein</fullName>
    </submittedName>
</protein>
<evidence type="ECO:0000313" key="3">
    <source>
        <dbReference type="Proteomes" id="UP001500956"/>
    </source>
</evidence>
<dbReference type="InterPro" id="IPR036388">
    <property type="entry name" value="WH-like_DNA-bd_sf"/>
</dbReference>
<sequence>MEETFLVQSPEELKAIAHPLRQKILMQLAVLEHARATDLAQAVGEPANSVSFHLRTLARAGMVVEAPELARDKRDRVWRNVAESYRIDSSSPGATAQAMRPATAWLSDLVARASDGGPADADGRRRTLVLNNVLLTADEAEQFGNELVELQERWTDRALAAAREHRGENREYYQLLLALGPRDAETTTD</sequence>